<evidence type="ECO:0000256" key="4">
    <source>
        <dbReference type="ARBA" id="ARBA00012250"/>
    </source>
</evidence>
<evidence type="ECO:0000256" key="3">
    <source>
        <dbReference type="ARBA" id="ARBA00010838"/>
    </source>
</evidence>
<comment type="subcellular location">
    <subcellularLocation>
        <location evidence="2">Vacuole</location>
    </subcellularLocation>
</comment>
<comment type="similarity">
    <text evidence="3 9">Belongs to the glycosyl hydrolase 1 family.</text>
</comment>
<dbReference type="PANTHER" id="PTHR10353:SF264">
    <property type="entry name" value="THIOGLUCOSIDASE"/>
    <property type="match status" value="1"/>
</dbReference>
<evidence type="ECO:0000256" key="2">
    <source>
        <dbReference type="ARBA" id="ARBA00004116"/>
    </source>
</evidence>
<evidence type="ECO:0000256" key="7">
    <source>
        <dbReference type="ARBA" id="ARBA00032797"/>
    </source>
</evidence>
<evidence type="ECO:0000256" key="1">
    <source>
        <dbReference type="ARBA" id="ARBA00003014"/>
    </source>
</evidence>
<keyword evidence="5" id="KW-0926">Vacuole</keyword>
<dbReference type="InterPro" id="IPR017853">
    <property type="entry name" value="GH"/>
</dbReference>
<dbReference type="GO" id="GO:0008422">
    <property type="term" value="F:beta-glucosidase activity"/>
    <property type="evidence" value="ECO:0007669"/>
    <property type="project" value="TreeGrafter"/>
</dbReference>
<comment type="caution">
    <text evidence="10">The sequence shown here is derived from an EMBL/GenBank/DDBJ whole genome shotgun (WGS) entry which is preliminary data.</text>
</comment>
<dbReference type="PRINTS" id="PR00131">
    <property type="entry name" value="GLHYDRLASE1"/>
</dbReference>
<reference evidence="10" key="1">
    <citation type="submission" date="2019-12" db="EMBL/GenBank/DDBJ databases">
        <title>Genome sequencing and annotation of Brassica cretica.</title>
        <authorList>
            <person name="Studholme D.J."/>
            <person name="Sarris P.F."/>
        </authorList>
    </citation>
    <scope>NUCLEOTIDE SEQUENCE</scope>
    <source>
        <strain evidence="10">PFS-001/15</strain>
        <tissue evidence="10">Leaf</tissue>
    </source>
</reference>
<evidence type="ECO:0000256" key="5">
    <source>
        <dbReference type="ARBA" id="ARBA00022554"/>
    </source>
</evidence>
<evidence type="ECO:0000313" key="11">
    <source>
        <dbReference type="Proteomes" id="UP000712281"/>
    </source>
</evidence>
<comment type="catalytic activity">
    <reaction evidence="8">
        <text>a thioglucoside + H2O = a sugar + a thiol.</text>
        <dbReference type="EC" id="3.2.1.147"/>
    </reaction>
</comment>
<dbReference type="Pfam" id="PF00232">
    <property type="entry name" value="Glyco_hydro_1"/>
    <property type="match status" value="1"/>
</dbReference>
<proteinExistence type="inferred from homology"/>
<dbReference type="GO" id="GO:0005975">
    <property type="term" value="P:carbohydrate metabolic process"/>
    <property type="evidence" value="ECO:0007669"/>
    <property type="project" value="InterPro"/>
</dbReference>
<comment type="function">
    <text evidence="1">Degradation of glucosinolates (glucose residue linked by a thioglucoside bound to an amino acid derivative) to glucose, sulfate and any of the products: thiocyanates, isothiocyanates, nitriles, epithionitriles or oxazolidine-2-thiones.</text>
</comment>
<dbReference type="SUPFAM" id="SSF51445">
    <property type="entry name" value="(Trans)glycosidases"/>
    <property type="match status" value="1"/>
</dbReference>
<evidence type="ECO:0000313" key="10">
    <source>
        <dbReference type="EMBL" id="KAF2536368.1"/>
    </source>
</evidence>
<evidence type="ECO:0000256" key="8">
    <source>
        <dbReference type="ARBA" id="ARBA00034026"/>
    </source>
</evidence>
<dbReference type="GO" id="GO:0009651">
    <property type="term" value="P:response to salt stress"/>
    <property type="evidence" value="ECO:0007669"/>
    <property type="project" value="TreeGrafter"/>
</dbReference>
<evidence type="ECO:0000256" key="9">
    <source>
        <dbReference type="RuleBase" id="RU003690"/>
    </source>
</evidence>
<name>A0A8S9FWL5_BRACR</name>
<evidence type="ECO:0000256" key="6">
    <source>
        <dbReference type="ARBA" id="ARBA00032643"/>
    </source>
</evidence>
<dbReference type="GO" id="GO:0019762">
    <property type="term" value="P:glucosinolate catabolic process"/>
    <property type="evidence" value="ECO:0007669"/>
    <property type="project" value="TreeGrafter"/>
</dbReference>
<organism evidence="10 11">
    <name type="scientific">Brassica cretica</name>
    <name type="common">Mustard</name>
    <dbReference type="NCBI Taxonomy" id="69181"/>
    <lineage>
        <taxon>Eukaryota</taxon>
        <taxon>Viridiplantae</taxon>
        <taxon>Streptophyta</taxon>
        <taxon>Embryophyta</taxon>
        <taxon>Tracheophyta</taxon>
        <taxon>Spermatophyta</taxon>
        <taxon>Magnoliopsida</taxon>
        <taxon>eudicotyledons</taxon>
        <taxon>Gunneridae</taxon>
        <taxon>Pentapetalae</taxon>
        <taxon>rosids</taxon>
        <taxon>malvids</taxon>
        <taxon>Brassicales</taxon>
        <taxon>Brassicaceae</taxon>
        <taxon>Brassiceae</taxon>
        <taxon>Brassica</taxon>
    </lineage>
</organism>
<dbReference type="AlphaFoldDB" id="A0A8S9FWL5"/>
<dbReference type="InterPro" id="IPR001360">
    <property type="entry name" value="Glyco_hydro_1"/>
</dbReference>
<dbReference type="PANTHER" id="PTHR10353">
    <property type="entry name" value="GLYCOSYL HYDROLASE"/>
    <property type="match status" value="1"/>
</dbReference>
<dbReference type="Gene3D" id="3.20.20.80">
    <property type="entry name" value="Glycosidases"/>
    <property type="match status" value="1"/>
</dbReference>
<dbReference type="EMBL" id="QGKW02002228">
    <property type="protein sequence ID" value="KAF2536368.1"/>
    <property type="molecule type" value="Genomic_DNA"/>
</dbReference>
<dbReference type="Proteomes" id="UP000712281">
    <property type="component" value="Unassembled WGS sequence"/>
</dbReference>
<gene>
    <name evidence="10" type="ORF">F2Q68_00019954</name>
</gene>
<protein>
    <recommendedName>
        <fullName evidence="4">thioglucosidase</fullName>
        <ecNumber evidence="4">3.2.1.147</ecNumber>
    </recommendedName>
    <alternativeName>
        <fullName evidence="6">Sinigrinase</fullName>
    </alternativeName>
    <alternativeName>
        <fullName evidence="7">Thioglucosidase</fullName>
    </alternativeName>
</protein>
<sequence length="108" mass="12825">MQVEDENQEIIRLQNELEVEGLGGEEAEKSNIPEDGVQVDGYFAWSLLDNCEWNCGYEIRYGLFYVDYENGLKRYPKMSAMWFKEFLKEKDDDKIKKPQVKRVKISEF</sequence>
<dbReference type="GO" id="GO:0019137">
    <property type="term" value="F:thioglucosidase activity"/>
    <property type="evidence" value="ECO:0007669"/>
    <property type="project" value="UniProtKB-EC"/>
</dbReference>
<dbReference type="GO" id="GO:0005773">
    <property type="term" value="C:vacuole"/>
    <property type="evidence" value="ECO:0007669"/>
    <property type="project" value="UniProtKB-SubCell"/>
</dbReference>
<dbReference type="EC" id="3.2.1.147" evidence="4"/>
<accession>A0A8S9FWL5</accession>